<reference evidence="2 3" key="1">
    <citation type="submission" date="2022-09" db="EMBL/GenBank/DDBJ databases">
        <authorList>
            <person name="Palmer J.M."/>
        </authorList>
    </citation>
    <scope>NUCLEOTIDE SEQUENCE [LARGE SCALE GENOMIC DNA]</scope>
    <source>
        <strain evidence="2 3">DSM 7382</strain>
    </source>
</reference>
<accession>A0AAW0G1A8</accession>
<keyword evidence="3" id="KW-1185">Reference proteome</keyword>
<comment type="caution">
    <text evidence="2">The sequence shown here is derived from an EMBL/GenBank/DDBJ whole genome shotgun (WGS) entry which is preliminary data.</text>
</comment>
<protein>
    <submittedName>
        <fullName evidence="2">Uncharacterized protein</fullName>
    </submittedName>
</protein>
<sequence>MNPSRLAVLIESLASGADVFTSSAKPATNEVNEMEIIVSASEKRQSTQTEANADDGDVDMSDEEE</sequence>
<proteinExistence type="predicted"/>
<evidence type="ECO:0000313" key="2">
    <source>
        <dbReference type="EMBL" id="KAK7685307.1"/>
    </source>
</evidence>
<feature type="region of interest" description="Disordered" evidence="1">
    <location>
        <begin position="40"/>
        <end position="65"/>
    </location>
</feature>
<feature type="compositionally biased region" description="Acidic residues" evidence="1">
    <location>
        <begin position="52"/>
        <end position="65"/>
    </location>
</feature>
<evidence type="ECO:0000256" key="1">
    <source>
        <dbReference type="SAM" id="MobiDB-lite"/>
    </source>
</evidence>
<dbReference type="Proteomes" id="UP001385951">
    <property type="component" value="Unassembled WGS sequence"/>
</dbReference>
<gene>
    <name evidence="2" type="ORF">QCA50_011670</name>
</gene>
<dbReference type="EMBL" id="JASBNA010000021">
    <property type="protein sequence ID" value="KAK7685307.1"/>
    <property type="molecule type" value="Genomic_DNA"/>
</dbReference>
<evidence type="ECO:0000313" key="3">
    <source>
        <dbReference type="Proteomes" id="UP001385951"/>
    </source>
</evidence>
<name>A0AAW0G1A8_9APHY</name>
<organism evidence="2 3">
    <name type="scientific">Cerrena zonata</name>
    <dbReference type="NCBI Taxonomy" id="2478898"/>
    <lineage>
        <taxon>Eukaryota</taxon>
        <taxon>Fungi</taxon>
        <taxon>Dikarya</taxon>
        <taxon>Basidiomycota</taxon>
        <taxon>Agaricomycotina</taxon>
        <taxon>Agaricomycetes</taxon>
        <taxon>Polyporales</taxon>
        <taxon>Cerrenaceae</taxon>
        <taxon>Cerrena</taxon>
    </lineage>
</organism>
<dbReference type="AlphaFoldDB" id="A0AAW0G1A8"/>